<dbReference type="Gene3D" id="3.20.20.520">
    <property type="entry name" value="Glycosyl hydrolase family 115"/>
    <property type="match status" value="1"/>
</dbReference>
<sequence>MSLYLEAQNHDSTFSLYKRKTVCNIVYDDKGSSLDSIVAYLLADDINLTTGVQPNVRIYNGEKALDTCILIGNLNSEFIQFFLNDTLENDFIRQRESYFKGVRASNYIIAGTDTRGTAYGVFSLSEEIGINPWCWWTDVLVQKQDSITIIQPDYYSKEPSITYRGIFLNDEDWGLQPWAAKTFEKETGDIGPKTYAKIFELLLRLKANTIWPAMHPSTKAFFHYSDNPKMAEQYHILIGSSHAEPMLRNNVDEWDSSLGRFDYKTNKETVFNYWEQRVKQAQNIEGIYTMGMRGIHDSGMEGVKTIKEGAEVLNSVISDQRMLLSKYHTDTIANIPQAFTVYKEVLKLYDYGIELPEDITIVWTDDNYGYIRRLSDLEEQQRAGGAGVYYHISYWGRPHDYLWLSTTPPYLIAEEMLKAYQMNARKMWILNVGDIKPAAYDIQLFMDMAYNPKSFFEDGYTKEHQSNFFKKIFGEKIGDEITKIKDTYYHLAYERKPEYMGWSQTEPTTQVNATAYNPYNFGDEVQHRLAAYNQLASRSDNLFKIIPNNLKDAYFQMVHYSVKGAMFMNQKQLYRDLAEKYNKAGRLEAYHYKNKSIASYDSIVALTNQFNTEISNGKWNGIMSMSPRNLPVFQKPTIDLIEASDFDIGGYQIEGNHNEGTIMPTFYKGFNDSYYIDVFLKNEGQLTWSLKHVPRYLKVSKKSGVLNSNRKDYSERIWLEIDWSITNKSILKKDSFILRLGDRKIPISIKKSEYSDVDCKECFFEKNGFAVAYASSFKDATIANGLAWNVLDGLGYSGKVVQAGSFNKSPLDSISIEQNHPKLSYTFYTETIDTSKIIIAALPTHPLTKHHKVRIGVQWDNTPVQIVNFETYGRSNEWKENVLRNLAIREVPVAIKAKGKHQLNIYMIDEGVALDFIYLKTSNTDTPYSLLEETNFFNK</sequence>
<comment type="caution">
    <text evidence="3">The sequence shown here is derived from an EMBL/GenBank/DDBJ whole genome shotgun (WGS) entry which is preliminary data.</text>
</comment>
<dbReference type="GO" id="GO:0005975">
    <property type="term" value="P:carbohydrate metabolic process"/>
    <property type="evidence" value="ECO:0007669"/>
    <property type="project" value="UniProtKB-ARBA"/>
</dbReference>
<dbReference type="InterPro" id="IPR042301">
    <property type="entry name" value="GH115_sf"/>
</dbReference>
<reference evidence="3" key="1">
    <citation type="submission" date="2022-07" db="EMBL/GenBank/DDBJ databases">
        <title>Taxonomy of Novel Oxalotrophic and Methylotrophic Bacteria.</title>
        <authorList>
            <person name="Sahin N."/>
            <person name="Tani A."/>
        </authorList>
    </citation>
    <scope>NUCLEOTIDE SEQUENCE</scope>
    <source>
        <strain evidence="3">AM327</strain>
    </source>
</reference>
<keyword evidence="1" id="KW-0378">Hydrolase</keyword>
<dbReference type="Proteomes" id="UP001143545">
    <property type="component" value="Unassembled WGS sequence"/>
</dbReference>
<feature type="domain" description="Gylcosyl hydrolase 115 C-terminal" evidence="2">
    <location>
        <begin position="763"/>
        <end position="926"/>
    </location>
</feature>
<dbReference type="Gene3D" id="1.20.58.2150">
    <property type="match status" value="1"/>
</dbReference>
<evidence type="ECO:0000313" key="3">
    <source>
        <dbReference type="EMBL" id="GLB51265.1"/>
    </source>
</evidence>
<keyword evidence="4" id="KW-1185">Reference proteome</keyword>
<organism evidence="3 4">
    <name type="scientific">Neptunitalea chrysea</name>
    <dbReference type="NCBI Taxonomy" id="1647581"/>
    <lineage>
        <taxon>Bacteria</taxon>
        <taxon>Pseudomonadati</taxon>
        <taxon>Bacteroidota</taxon>
        <taxon>Flavobacteriia</taxon>
        <taxon>Flavobacteriales</taxon>
        <taxon>Flavobacteriaceae</taxon>
        <taxon>Neptunitalea</taxon>
    </lineage>
</organism>
<dbReference type="PANTHER" id="PTHR37842:SF2">
    <property type="entry name" value="GYLCOSYL HYDROLASE 115 C-TERMINAL DOMAIN-CONTAINING PROTEIN"/>
    <property type="match status" value="1"/>
</dbReference>
<dbReference type="AlphaFoldDB" id="A0A9W6B305"/>
<evidence type="ECO:0000259" key="2">
    <source>
        <dbReference type="Pfam" id="PF17829"/>
    </source>
</evidence>
<name>A0A9W6B305_9FLAO</name>
<dbReference type="PANTHER" id="PTHR37842">
    <property type="match status" value="1"/>
</dbReference>
<dbReference type="InterPro" id="IPR041437">
    <property type="entry name" value="GH115_C"/>
</dbReference>
<accession>A0A9W6B305</accession>
<dbReference type="Pfam" id="PF17829">
    <property type="entry name" value="GH115_C"/>
    <property type="match status" value="1"/>
</dbReference>
<dbReference type="Gene3D" id="2.60.120.1620">
    <property type="match status" value="1"/>
</dbReference>
<evidence type="ECO:0000313" key="4">
    <source>
        <dbReference type="Proteomes" id="UP001143545"/>
    </source>
</evidence>
<protein>
    <recommendedName>
        <fullName evidence="2">Gylcosyl hydrolase 115 C-terminal domain-containing protein</fullName>
    </recommendedName>
</protein>
<dbReference type="SUPFAM" id="SSF55545">
    <property type="entry name" value="beta-N-acetylhexosaminidase-like domain"/>
    <property type="match status" value="1"/>
</dbReference>
<dbReference type="GO" id="GO:0016787">
    <property type="term" value="F:hydrolase activity"/>
    <property type="evidence" value="ECO:0007669"/>
    <property type="project" value="UniProtKB-KW"/>
</dbReference>
<dbReference type="InterPro" id="IPR029018">
    <property type="entry name" value="Hex-like_dom2"/>
</dbReference>
<evidence type="ECO:0000256" key="1">
    <source>
        <dbReference type="ARBA" id="ARBA00022801"/>
    </source>
</evidence>
<dbReference type="RefSeq" id="WP_281751628.1">
    <property type="nucleotide sequence ID" value="NZ_BRVP01000002.1"/>
</dbReference>
<dbReference type="EMBL" id="BRVP01000002">
    <property type="protein sequence ID" value="GLB51265.1"/>
    <property type="molecule type" value="Genomic_DNA"/>
</dbReference>
<dbReference type="Gene3D" id="3.30.379.10">
    <property type="entry name" value="Chitobiase/beta-hexosaminidase domain 2-like"/>
    <property type="match status" value="1"/>
</dbReference>
<dbReference type="InterPro" id="IPR031924">
    <property type="entry name" value="GH115"/>
</dbReference>
<proteinExistence type="predicted"/>
<gene>
    <name evidence="3" type="ORF">NBRC110019_03040</name>
</gene>
<dbReference type="Pfam" id="PF15979">
    <property type="entry name" value="Glyco_hydro_115"/>
    <property type="match status" value="1"/>
</dbReference>